<feature type="compositionally biased region" description="Basic and acidic residues" evidence="1">
    <location>
        <begin position="576"/>
        <end position="585"/>
    </location>
</feature>
<name>A0AAN7ZSB8_9SACH</name>
<dbReference type="EMBL" id="JAWIZZ010000047">
    <property type="protein sequence ID" value="KAK5779489.1"/>
    <property type="molecule type" value="Genomic_DNA"/>
</dbReference>
<feature type="region of interest" description="Disordered" evidence="1">
    <location>
        <begin position="152"/>
        <end position="208"/>
    </location>
</feature>
<organism evidence="2 3">
    <name type="scientific">Arxiozyma heterogenica</name>
    <dbReference type="NCBI Taxonomy" id="278026"/>
    <lineage>
        <taxon>Eukaryota</taxon>
        <taxon>Fungi</taxon>
        <taxon>Dikarya</taxon>
        <taxon>Ascomycota</taxon>
        <taxon>Saccharomycotina</taxon>
        <taxon>Saccharomycetes</taxon>
        <taxon>Saccharomycetales</taxon>
        <taxon>Saccharomycetaceae</taxon>
        <taxon>Arxiozyma</taxon>
    </lineage>
</organism>
<feature type="region of interest" description="Disordered" evidence="1">
    <location>
        <begin position="1"/>
        <end position="32"/>
    </location>
</feature>
<reference evidence="3" key="1">
    <citation type="submission" date="2023-07" db="EMBL/GenBank/DDBJ databases">
        <title>A draft genome of Kazachstania heterogenica Y-27499.</title>
        <authorList>
            <person name="Donic C."/>
            <person name="Kralova J.S."/>
            <person name="Fidel L."/>
            <person name="Ben-Dor S."/>
            <person name="Jung S."/>
        </authorList>
    </citation>
    <scope>NUCLEOTIDE SEQUENCE [LARGE SCALE GENOMIC DNA]</scope>
    <source>
        <strain evidence="3">Y27499</strain>
    </source>
</reference>
<feature type="region of interest" description="Disordered" evidence="1">
    <location>
        <begin position="336"/>
        <end position="356"/>
    </location>
</feature>
<feature type="compositionally biased region" description="Low complexity" evidence="1">
    <location>
        <begin position="388"/>
        <end position="397"/>
    </location>
</feature>
<comment type="caution">
    <text evidence="2">The sequence shown here is derived from an EMBL/GenBank/DDBJ whole genome shotgun (WGS) entry which is preliminary data.</text>
</comment>
<feature type="compositionally biased region" description="Basic residues" evidence="1">
    <location>
        <begin position="346"/>
        <end position="355"/>
    </location>
</feature>
<feature type="compositionally biased region" description="Low complexity" evidence="1">
    <location>
        <begin position="152"/>
        <end position="171"/>
    </location>
</feature>
<feature type="compositionally biased region" description="Low complexity" evidence="1">
    <location>
        <begin position="189"/>
        <end position="208"/>
    </location>
</feature>
<accession>A0AAN7ZSB8</accession>
<evidence type="ECO:0000313" key="3">
    <source>
        <dbReference type="Proteomes" id="UP001306508"/>
    </source>
</evidence>
<feature type="compositionally biased region" description="Polar residues" evidence="1">
    <location>
        <begin position="9"/>
        <end position="20"/>
    </location>
</feature>
<gene>
    <name evidence="2" type="ORF">RI543_003380</name>
</gene>
<sequence>MTDIAEKIPNTNTNNNSSMEVSKEISDSSANNNNNNFNINLLSIQKDTINVRKQCDELESLIVSQLKNNNHSLNQFMKTLKTISHNQNVLENKLEDLMKNQMNTDILVNNINQRLNLISTLINPKNLSNKKTLSAKDINILLSNNFNNNTTITTNNNNKNNNINIVNGLTTSTKRGPGRPRKNQTRYINNTGNANNNNNSSNNMKSLENNQINNLSPINVSLPTGTVQISKSKRYFIDPLDSNSSSMSPLLPLRTSSSNNKSKIITSVSPRKIKTRGKIKNYAEEGEEEEEEEEENNEDNIEEKNKHRNNNTTKQKLASLKDRKLKTEDKRLLIAQDNTAVATTPPKRRRGRPPKLRTVETVLLNTSNQINKENTTNDKLSHSSQQSNFNNDDTTNNIENTTLVDQTILTIDTSNSNISSANNSNMHNPVDENKNNDINSNSNSKIVSVNQDTLTTINNNSHNNNNITPLSIPITKIIPFKPENENERDIINKEKPKDELSNDKLPQENKEQQRKLDRLRDSREKMLTSLKYNDRARAKSFMESNKELLMALKLEERRKRLSSNYEHTLPITSKQLKNEQEDHSTTKPLDQSDLDNSDILTMKKDITTKTTIDTHKLNDATVETWEKKFPGHFPEVSLSNIVNQKLVDDSTVTTPFDDKKTDLLNLLNSDPYFQRNNNDMKKLSNTNANFQTEPVETKIQISGKIPTINDTSLQLNMNNVKVNCPYNLRTKRKLTDPNSTVFPKISQESDTNPTTKKAKISTIENSKQTENKIDLKENNLINKSTDNMKNIEIEVALDNGSISDDSISEDLPFNEPIELVCKDGFFYNKGSDEPITSGDYLSYKFKGKEKDLLAKKSSKDEDGKHGNYTSVTMGSVNKYDRTNVHVLQSAIEQETEFAYRVLSKTTLTESYVNSLEYFIMEFRWENKLVSLGLKLRESKRTWQRRKALFTLFDFWRDQSIEKRNFPNFTMLHAIKEMENYRIFINRSVSWFYNHITLLKMILYDLCDNVDTQWRDWMFPKDKPLPVIGGYDEASKSIITTENINAILDKALVFDLLDDGTENNEIKQSQVVAPNVKSSQET</sequence>
<feature type="region of interest" description="Disordered" evidence="1">
    <location>
        <begin position="737"/>
        <end position="757"/>
    </location>
</feature>
<keyword evidence="3" id="KW-1185">Reference proteome</keyword>
<feature type="region of interest" description="Disordered" evidence="1">
    <location>
        <begin position="419"/>
        <end position="440"/>
    </location>
</feature>
<proteinExistence type="predicted"/>
<feature type="compositionally biased region" description="Polar residues" evidence="1">
    <location>
        <begin position="737"/>
        <end position="755"/>
    </location>
</feature>
<feature type="region of interest" description="Disordered" evidence="1">
    <location>
        <begin position="573"/>
        <end position="595"/>
    </location>
</feature>
<evidence type="ECO:0000313" key="2">
    <source>
        <dbReference type="EMBL" id="KAK5779489.1"/>
    </source>
</evidence>
<evidence type="ECO:0000256" key="1">
    <source>
        <dbReference type="SAM" id="MobiDB-lite"/>
    </source>
</evidence>
<dbReference type="AlphaFoldDB" id="A0AAN7ZSB8"/>
<feature type="compositionally biased region" description="Acidic residues" evidence="1">
    <location>
        <begin position="284"/>
        <end position="301"/>
    </location>
</feature>
<dbReference type="Proteomes" id="UP001306508">
    <property type="component" value="Unassembled WGS sequence"/>
</dbReference>
<feature type="compositionally biased region" description="Low complexity" evidence="1">
    <location>
        <begin position="239"/>
        <end position="267"/>
    </location>
</feature>
<feature type="region of interest" description="Disordered" evidence="1">
    <location>
        <begin position="238"/>
        <end position="324"/>
    </location>
</feature>
<protein>
    <submittedName>
        <fullName evidence="2">Uncharacterized protein</fullName>
    </submittedName>
</protein>
<feature type="region of interest" description="Disordered" evidence="1">
    <location>
        <begin position="370"/>
        <end position="397"/>
    </location>
</feature>
<feature type="region of interest" description="Disordered" evidence="1">
    <location>
        <begin position="491"/>
        <end position="522"/>
    </location>
</feature>